<keyword evidence="3" id="KW-1185">Reference proteome</keyword>
<name>A0ABP4X6I1_9ACTN</name>
<reference evidence="3" key="1">
    <citation type="journal article" date="2019" name="Int. J. Syst. Evol. Microbiol.">
        <title>The Global Catalogue of Microorganisms (GCM) 10K type strain sequencing project: providing services to taxonomists for standard genome sequencing and annotation.</title>
        <authorList>
            <consortium name="The Broad Institute Genomics Platform"/>
            <consortium name="The Broad Institute Genome Sequencing Center for Infectious Disease"/>
            <person name="Wu L."/>
            <person name="Ma J."/>
        </authorList>
    </citation>
    <scope>NUCLEOTIDE SEQUENCE [LARGE SCALE GENOMIC DNA]</scope>
    <source>
        <strain evidence="3">JCM 13249</strain>
    </source>
</reference>
<dbReference type="Proteomes" id="UP001500655">
    <property type="component" value="Unassembled WGS sequence"/>
</dbReference>
<feature type="signal peptide" evidence="1">
    <location>
        <begin position="1"/>
        <end position="22"/>
    </location>
</feature>
<evidence type="ECO:0000256" key="1">
    <source>
        <dbReference type="SAM" id="SignalP"/>
    </source>
</evidence>
<proteinExistence type="predicted"/>
<gene>
    <name evidence="2" type="ORF">GCM10009681_42130</name>
</gene>
<feature type="chain" id="PRO_5047161227" description="Lipoprotein" evidence="1">
    <location>
        <begin position="23"/>
        <end position="230"/>
    </location>
</feature>
<evidence type="ECO:0000313" key="2">
    <source>
        <dbReference type="EMBL" id="GAA1766587.1"/>
    </source>
</evidence>
<accession>A0ABP4X6I1</accession>
<dbReference type="EMBL" id="BAAALS010000022">
    <property type="protein sequence ID" value="GAA1766587.1"/>
    <property type="molecule type" value="Genomic_DNA"/>
</dbReference>
<evidence type="ECO:0008006" key="4">
    <source>
        <dbReference type="Google" id="ProtNLM"/>
    </source>
</evidence>
<dbReference type="PROSITE" id="PS51257">
    <property type="entry name" value="PROKAR_LIPOPROTEIN"/>
    <property type="match status" value="1"/>
</dbReference>
<keyword evidence="1" id="KW-0732">Signal</keyword>
<evidence type="ECO:0000313" key="3">
    <source>
        <dbReference type="Proteomes" id="UP001500655"/>
    </source>
</evidence>
<sequence length="230" mass="25270">MSRVHVSIMRRALTVAATAIIAAGIAACGAPDYTYVKNSGEKTYFRVPATWRQVDQAGLDYMTREDNPDSVSAQVRKRMTWSVAYDAHAEPTAAHLFSLTTTDEPIAYAKVVHLTEDQANLVSFDALRNLFLPVSDSARASAFEAGTLLPGFELLVDEVLTPSDGVRGVRVVYNYELPNGVLHTFDQTTYVNNDASVYYMLVIRCSARCYKARAGEIEGVATSFTVRSKP</sequence>
<organism evidence="2 3">
    <name type="scientific">Luedemannella helvata</name>
    <dbReference type="NCBI Taxonomy" id="349315"/>
    <lineage>
        <taxon>Bacteria</taxon>
        <taxon>Bacillati</taxon>
        <taxon>Actinomycetota</taxon>
        <taxon>Actinomycetes</taxon>
        <taxon>Micromonosporales</taxon>
        <taxon>Micromonosporaceae</taxon>
        <taxon>Luedemannella</taxon>
    </lineage>
</organism>
<protein>
    <recommendedName>
        <fullName evidence="4">Lipoprotein</fullName>
    </recommendedName>
</protein>
<comment type="caution">
    <text evidence="2">The sequence shown here is derived from an EMBL/GenBank/DDBJ whole genome shotgun (WGS) entry which is preliminary data.</text>
</comment>